<dbReference type="InterPro" id="IPR000719">
    <property type="entry name" value="Prot_kinase_dom"/>
</dbReference>
<proteinExistence type="predicted"/>
<dbReference type="AlphaFoldDB" id="A0A834A4L8"/>
<organism evidence="8 9">
    <name type="scientific">Phyllostomus discolor</name>
    <name type="common">pale spear-nosed bat</name>
    <dbReference type="NCBI Taxonomy" id="89673"/>
    <lineage>
        <taxon>Eukaryota</taxon>
        <taxon>Metazoa</taxon>
        <taxon>Chordata</taxon>
        <taxon>Craniata</taxon>
        <taxon>Vertebrata</taxon>
        <taxon>Euteleostomi</taxon>
        <taxon>Mammalia</taxon>
        <taxon>Eutheria</taxon>
        <taxon>Laurasiatheria</taxon>
        <taxon>Chiroptera</taxon>
        <taxon>Yangochiroptera</taxon>
        <taxon>Phyllostomidae</taxon>
        <taxon>Phyllostominae</taxon>
        <taxon>Phyllostomus</taxon>
    </lineage>
</organism>
<dbReference type="PANTHER" id="PTHR11042:SF166">
    <property type="entry name" value="EUKARYOTIC TRANSLATION INITIATION FACTOR 2-ALPHA KINASE 3"/>
    <property type="match status" value="1"/>
</dbReference>
<accession>A0A834A4L8</accession>
<dbReference type="SMART" id="SM00220">
    <property type="entry name" value="S_TKc"/>
    <property type="match status" value="1"/>
</dbReference>
<dbReference type="GO" id="GO:0005524">
    <property type="term" value="F:ATP binding"/>
    <property type="evidence" value="ECO:0007669"/>
    <property type="project" value="UniProtKB-KW"/>
</dbReference>
<name>A0A834A4L8_9CHIR</name>
<evidence type="ECO:0000256" key="2">
    <source>
        <dbReference type="ARBA" id="ARBA00022553"/>
    </source>
</evidence>
<feature type="domain" description="Protein kinase" evidence="7">
    <location>
        <begin position="1"/>
        <end position="161"/>
    </location>
</feature>
<gene>
    <name evidence="8" type="ORF">HJG60_004328</name>
</gene>
<evidence type="ECO:0000256" key="5">
    <source>
        <dbReference type="ARBA" id="ARBA00022777"/>
    </source>
</evidence>
<dbReference type="Proteomes" id="UP000664940">
    <property type="component" value="Unassembled WGS sequence"/>
</dbReference>
<dbReference type="Pfam" id="PF00069">
    <property type="entry name" value="Pkinase"/>
    <property type="match status" value="1"/>
</dbReference>
<dbReference type="EMBL" id="JABVXQ010000005">
    <property type="protein sequence ID" value="KAF6108447.1"/>
    <property type="molecule type" value="Genomic_DNA"/>
</dbReference>
<protein>
    <submittedName>
        <fullName evidence="8">Eukaryotic translation initiation factor 2 alpha kinase 3</fullName>
    </submittedName>
</protein>
<dbReference type="GO" id="GO:0005737">
    <property type="term" value="C:cytoplasm"/>
    <property type="evidence" value="ECO:0007669"/>
    <property type="project" value="TreeGrafter"/>
</dbReference>
<evidence type="ECO:0000256" key="6">
    <source>
        <dbReference type="ARBA" id="ARBA00022840"/>
    </source>
</evidence>
<dbReference type="GO" id="GO:0003743">
    <property type="term" value="F:translation initiation factor activity"/>
    <property type="evidence" value="ECO:0007669"/>
    <property type="project" value="UniProtKB-KW"/>
</dbReference>
<dbReference type="FunFam" id="1.10.510.10:FF:000251">
    <property type="entry name" value="eukaryotic translation initiation factor 2-alpha kinase 3"/>
    <property type="match status" value="1"/>
</dbReference>
<dbReference type="InterPro" id="IPR011009">
    <property type="entry name" value="Kinase-like_dom_sf"/>
</dbReference>
<dbReference type="GO" id="GO:0004694">
    <property type="term" value="F:eukaryotic translation initiation factor 2alpha kinase activity"/>
    <property type="evidence" value="ECO:0007669"/>
    <property type="project" value="TreeGrafter"/>
</dbReference>
<dbReference type="Gene3D" id="1.10.510.10">
    <property type="entry name" value="Transferase(Phosphotransferase) domain 1"/>
    <property type="match status" value="1"/>
</dbReference>
<dbReference type="PANTHER" id="PTHR11042">
    <property type="entry name" value="EUKARYOTIC TRANSLATION INITIATION FACTOR 2-ALPHA KINASE EIF2-ALPHA KINASE -RELATED"/>
    <property type="match status" value="1"/>
</dbReference>
<evidence type="ECO:0000259" key="7">
    <source>
        <dbReference type="PROSITE" id="PS50011"/>
    </source>
</evidence>
<evidence type="ECO:0000256" key="3">
    <source>
        <dbReference type="ARBA" id="ARBA00022679"/>
    </source>
</evidence>
<keyword evidence="6" id="KW-0067">ATP-binding</keyword>
<evidence type="ECO:0000313" key="8">
    <source>
        <dbReference type="EMBL" id="KAF6108447.1"/>
    </source>
</evidence>
<comment type="caution">
    <text evidence="8">The sequence shown here is derived from an EMBL/GenBank/DDBJ whole genome shotgun (WGS) entry which is preliminary data.</text>
</comment>
<keyword evidence="5 8" id="KW-0418">Kinase</keyword>
<keyword evidence="3" id="KW-0808">Transferase</keyword>
<keyword evidence="2" id="KW-0597">Phosphoprotein</keyword>
<reference evidence="8 9" key="1">
    <citation type="journal article" date="2020" name="Nature">
        <title>Six reference-quality genomes reveal evolution of bat adaptations.</title>
        <authorList>
            <person name="Jebb D."/>
            <person name="Huang Z."/>
            <person name="Pippel M."/>
            <person name="Hughes G.M."/>
            <person name="Lavrichenko K."/>
            <person name="Devanna P."/>
            <person name="Winkler S."/>
            <person name="Jermiin L.S."/>
            <person name="Skirmuntt E.C."/>
            <person name="Katzourakis A."/>
            <person name="Burkitt-Gray L."/>
            <person name="Ray D.A."/>
            <person name="Sullivan K.A.M."/>
            <person name="Roscito J.G."/>
            <person name="Kirilenko B.M."/>
            <person name="Davalos L.M."/>
            <person name="Corthals A.P."/>
            <person name="Power M.L."/>
            <person name="Jones G."/>
            <person name="Ransome R.D."/>
            <person name="Dechmann D.K.N."/>
            <person name="Locatelli A.G."/>
            <person name="Puechmaille S.J."/>
            <person name="Fedrigo O."/>
            <person name="Jarvis E.D."/>
            <person name="Hiller M."/>
            <person name="Vernes S.C."/>
            <person name="Myers E.W."/>
            <person name="Teeling E.C."/>
        </authorList>
    </citation>
    <scope>NUCLEOTIDE SEQUENCE [LARGE SCALE GENOMIC DNA]</scope>
    <source>
        <strain evidence="8">Bat1K_MPI-CBG_1</strain>
    </source>
</reference>
<evidence type="ECO:0000256" key="1">
    <source>
        <dbReference type="ARBA" id="ARBA00022527"/>
    </source>
</evidence>
<dbReference type="SUPFAM" id="SSF56112">
    <property type="entry name" value="Protein kinase-like (PK-like)"/>
    <property type="match status" value="1"/>
</dbReference>
<keyword evidence="8" id="KW-0396">Initiation factor</keyword>
<keyword evidence="8" id="KW-0648">Protein biosynthesis</keyword>
<evidence type="ECO:0000313" key="9">
    <source>
        <dbReference type="Proteomes" id="UP000664940"/>
    </source>
</evidence>
<evidence type="ECO:0000256" key="4">
    <source>
        <dbReference type="ARBA" id="ARBA00022741"/>
    </source>
</evidence>
<dbReference type="InterPro" id="IPR050339">
    <property type="entry name" value="CC_SR_Kinase"/>
</dbReference>
<sequence length="190" mass="21822">MNSLHCSPFGTHPLCFCLFYFFQPSNIFFTVDDVVKVGDFGLVTAMDQDEEEQMVLTPMPAYTRHTGQVGTKLYMSPEQIHGNNYSHKVDIFSLGLILFELLYPFGTQMERVKILTDVRNLRFPPLFTQKYPHEYTVVKDMLSPSPMDRPEATDIIENAIFEDLEFPGKTVLRQRSRSMSSSGTKTFKTI</sequence>
<keyword evidence="4" id="KW-0547">Nucleotide-binding</keyword>
<dbReference type="PROSITE" id="PS50011">
    <property type="entry name" value="PROTEIN_KINASE_DOM"/>
    <property type="match status" value="1"/>
</dbReference>
<dbReference type="GO" id="GO:0005634">
    <property type="term" value="C:nucleus"/>
    <property type="evidence" value="ECO:0007669"/>
    <property type="project" value="TreeGrafter"/>
</dbReference>
<keyword evidence="1" id="KW-0723">Serine/threonine-protein kinase</keyword>